<organism evidence="2">
    <name type="scientific">marine sediment metagenome</name>
    <dbReference type="NCBI Taxonomy" id="412755"/>
    <lineage>
        <taxon>unclassified sequences</taxon>
        <taxon>metagenomes</taxon>
        <taxon>ecological metagenomes</taxon>
    </lineage>
</organism>
<feature type="transmembrane region" description="Helical" evidence="1">
    <location>
        <begin position="127"/>
        <end position="147"/>
    </location>
</feature>
<reference evidence="2" key="1">
    <citation type="journal article" date="2014" name="Front. Microbiol.">
        <title>High frequency of phylogenetically diverse reductive dehalogenase-homologous genes in deep subseafloor sedimentary metagenomes.</title>
        <authorList>
            <person name="Kawai M."/>
            <person name="Futagami T."/>
            <person name="Toyoda A."/>
            <person name="Takaki Y."/>
            <person name="Nishi S."/>
            <person name="Hori S."/>
            <person name="Arai W."/>
            <person name="Tsubouchi T."/>
            <person name="Morono Y."/>
            <person name="Uchiyama I."/>
            <person name="Ito T."/>
            <person name="Fujiyama A."/>
            <person name="Inagaki F."/>
            <person name="Takami H."/>
        </authorList>
    </citation>
    <scope>NUCLEOTIDE SEQUENCE</scope>
    <source>
        <strain evidence="2">Expedition CK06-06</strain>
    </source>
</reference>
<sequence length="209" mass="24160">KTFNVEFNKEDFKELMAGFYTLNAEITTDEQKAEIEGVIKFVEKDILTTTKKDYGFIINTQIIEKVNEGNVIVKSETVIKKNIISRLFTSFSPEPDSVDRDAAKVYYTWSRQIKPGESLEVIVKTNWLFPLIIVILIIVIVVLARLYKTTNLVLRKRVTFVKAKGGEFALKVSIFAHAKKYIERVSIIDRLPPLVKVYERFPRTKQTYC</sequence>
<evidence type="ECO:0000256" key="1">
    <source>
        <dbReference type="SAM" id="Phobius"/>
    </source>
</evidence>
<dbReference type="AlphaFoldDB" id="X1L7U7"/>
<keyword evidence="1" id="KW-0812">Transmembrane</keyword>
<gene>
    <name evidence="2" type="ORF">S06H3_18453</name>
</gene>
<comment type="caution">
    <text evidence="2">The sequence shown here is derived from an EMBL/GenBank/DDBJ whole genome shotgun (WGS) entry which is preliminary data.</text>
</comment>
<keyword evidence="1" id="KW-1133">Transmembrane helix</keyword>
<protein>
    <submittedName>
        <fullName evidence="2">Uncharacterized protein</fullName>
    </submittedName>
</protein>
<feature type="non-terminal residue" evidence="2">
    <location>
        <position position="1"/>
    </location>
</feature>
<dbReference type="EMBL" id="BARV01009337">
    <property type="protein sequence ID" value="GAI15113.1"/>
    <property type="molecule type" value="Genomic_DNA"/>
</dbReference>
<name>X1L7U7_9ZZZZ</name>
<evidence type="ECO:0000313" key="2">
    <source>
        <dbReference type="EMBL" id="GAI15113.1"/>
    </source>
</evidence>
<accession>X1L7U7</accession>
<proteinExistence type="predicted"/>
<keyword evidence="1" id="KW-0472">Membrane</keyword>